<protein>
    <submittedName>
        <fullName evidence="1">Uncharacterized protein</fullName>
    </submittedName>
</protein>
<reference evidence="1 2" key="1">
    <citation type="submission" date="2019-03" db="EMBL/GenBank/DDBJ databases">
        <title>Three New Species of Nocardioides, Nocardioides euryhalodurans sp. nov., Nocardioides seonyuensis sp. nov. and Nocardioides eburneoflavus sp. nov. Iolated from Soil.</title>
        <authorList>
            <person name="Roh S.G."/>
            <person name="Lee C."/>
            <person name="Kim M.-K."/>
            <person name="Kim S.B."/>
        </authorList>
    </citation>
    <scope>NUCLEOTIDE SEQUENCE [LARGE SCALE GENOMIC DNA]</scope>
    <source>
        <strain evidence="1 2">MMS17-SY207-3</strain>
    </source>
</reference>
<gene>
    <name evidence="1" type="ORF">EXE58_09805</name>
</gene>
<dbReference type="AlphaFoldDB" id="A0A4P7IEP1"/>
<evidence type="ECO:0000313" key="2">
    <source>
        <dbReference type="Proteomes" id="UP000294853"/>
    </source>
</evidence>
<organism evidence="1 2">
    <name type="scientific">Nocardioides seonyuensis</name>
    <dbReference type="NCBI Taxonomy" id="2518371"/>
    <lineage>
        <taxon>Bacteria</taxon>
        <taxon>Bacillati</taxon>
        <taxon>Actinomycetota</taxon>
        <taxon>Actinomycetes</taxon>
        <taxon>Propionibacteriales</taxon>
        <taxon>Nocardioidaceae</taxon>
        <taxon>Nocardioides</taxon>
    </lineage>
</organism>
<evidence type="ECO:0000313" key="1">
    <source>
        <dbReference type="EMBL" id="QBX55719.1"/>
    </source>
</evidence>
<name>A0A4P7IEP1_9ACTN</name>
<dbReference type="KEGG" id="nsn:EXE58_09805"/>
<keyword evidence="2" id="KW-1185">Reference proteome</keyword>
<sequence length="92" mass="10030">MRPLALEPRLLRGILRDLESASDEVAAAAARVVAPQHPHPWRGLVERGVTALLDEAAELAEGCRRLADRLEDSVVDFEQVDDHVAGAASVRR</sequence>
<proteinExistence type="predicted"/>
<dbReference type="Proteomes" id="UP000294853">
    <property type="component" value="Chromosome"/>
</dbReference>
<dbReference type="EMBL" id="CP038436">
    <property type="protein sequence ID" value="QBX55719.1"/>
    <property type="molecule type" value="Genomic_DNA"/>
</dbReference>
<accession>A0A4P7IEP1</accession>
<dbReference type="RefSeq" id="WP_135267710.1">
    <property type="nucleotide sequence ID" value="NZ_CP038436.1"/>
</dbReference>